<dbReference type="EMBL" id="HACM01012640">
    <property type="protein sequence ID" value="CRZ13082.1"/>
    <property type="molecule type" value="Transcribed_RNA"/>
</dbReference>
<proteinExistence type="predicted"/>
<feature type="non-terminal residue" evidence="1">
    <location>
        <position position="112"/>
    </location>
</feature>
<accession>A0A0H5RHS5</accession>
<name>A0A0H5RHS5_9EUKA</name>
<evidence type="ECO:0000313" key="1">
    <source>
        <dbReference type="EMBL" id="CRZ13082.1"/>
    </source>
</evidence>
<organism evidence="1">
    <name type="scientific">Spongospora subterranea</name>
    <dbReference type="NCBI Taxonomy" id="70186"/>
    <lineage>
        <taxon>Eukaryota</taxon>
        <taxon>Sar</taxon>
        <taxon>Rhizaria</taxon>
        <taxon>Endomyxa</taxon>
        <taxon>Phytomyxea</taxon>
        <taxon>Plasmodiophorida</taxon>
        <taxon>Plasmodiophoridae</taxon>
        <taxon>Spongospora</taxon>
    </lineage>
</organism>
<sequence>VDANTREVAGIKEFVQFVRSGNGLDENDNLVKLQLVQQIVQLAVLSNLLQVQEVLLETMEGEFRLVVNENFERVCHELLASDTDVFGQGRAEHHDLLVVGRNSENFLDVSAH</sequence>
<dbReference type="AntiFam" id="ANF00149">
    <property type="entry name" value="Shadow ORF (opposite cshA)"/>
</dbReference>
<feature type="non-terminal residue" evidence="1">
    <location>
        <position position="1"/>
    </location>
</feature>
<protein>
    <submittedName>
        <fullName evidence="1">Uncharacterized protein</fullName>
    </submittedName>
</protein>
<dbReference type="AlphaFoldDB" id="A0A0H5RHS5"/>
<reference evidence="1" key="1">
    <citation type="submission" date="2015-04" db="EMBL/GenBank/DDBJ databases">
        <title>The genome sequence of the plant pathogenic Rhizarian Plasmodiophora brassicae reveals insights in its biotrophic life cycle and the origin of chitin synthesis.</title>
        <authorList>
            <person name="Schwelm A."/>
            <person name="Fogelqvist J."/>
            <person name="Knaust A."/>
            <person name="Julke S."/>
            <person name="Lilja T."/>
            <person name="Dhandapani V."/>
            <person name="Bonilla-Rosso G."/>
            <person name="Karlsson M."/>
            <person name="Shevchenko A."/>
            <person name="Choi S.R."/>
            <person name="Kim H.G."/>
            <person name="Park J.Y."/>
            <person name="Lim Y.P."/>
            <person name="Ludwig-Muller J."/>
            <person name="Dixelius C."/>
        </authorList>
    </citation>
    <scope>NUCLEOTIDE SEQUENCE</scope>
    <source>
        <tissue evidence="1">Potato root galls</tissue>
    </source>
</reference>